<dbReference type="SUPFAM" id="SSF46689">
    <property type="entry name" value="Homeodomain-like"/>
    <property type="match status" value="1"/>
</dbReference>
<keyword evidence="2" id="KW-0238">DNA-binding</keyword>
<accession>A0A286D655</accession>
<dbReference type="InterPro" id="IPR018060">
    <property type="entry name" value="HTH_AraC"/>
</dbReference>
<name>A0A286D655_9GAMM</name>
<dbReference type="PANTHER" id="PTHR46796">
    <property type="entry name" value="HTH-TYPE TRANSCRIPTIONAL ACTIVATOR RHAS-RELATED"/>
    <property type="match status" value="1"/>
</dbReference>
<protein>
    <submittedName>
        <fullName evidence="5">Transcriptional regulator, AraC family</fullName>
    </submittedName>
</protein>
<dbReference type="AlphaFoldDB" id="A0A286D655"/>
<dbReference type="Proteomes" id="UP000219374">
    <property type="component" value="Unassembled WGS sequence"/>
</dbReference>
<evidence type="ECO:0000256" key="1">
    <source>
        <dbReference type="ARBA" id="ARBA00023015"/>
    </source>
</evidence>
<dbReference type="RefSeq" id="WP_162125745.1">
    <property type="nucleotide sequence ID" value="NZ_OCND01000003.1"/>
</dbReference>
<organism evidence="5 6">
    <name type="scientific">Pseudoxanthomonas wuyuanensis</name>
    <dbReference type="NCBI Taxonomy" id="1073196"/>
    <lineage>
        <taxon>Bacteria</taxon>
        <taxon>Pseudomonadati</taxon>
        <taxon>Pseudomonadota</taxon>
        <taxon>Gammaproteobacteria</taxon>
        <taxon>Lysobacterales</taxon>
        <taxon>Lysobacteraceae</taxon>
        <taxon>Pseudoxanthomonas</taxon>
    </lineage>
</organism>
<dbReference type="Pfam" id="PF12833">
    <property type="entry name" value="HTH_18"/>
    <property type="match status" value="1"/>
</dbReference>
<keyword evidence="6" id="KW-1185">Reference proteome</keyword>
<dbReference type="GO" id="GO:0003700">
    <property type="term" value="F:DNA-binding transcription factor activity"/>
    <property type="evidence" value="ECO:0007669"/>
    <property type="project" value="InterPro"/>
</dbReference>
<proteinExistence type="predicted"/>
<dbReference type="GO" id="GO:0043565">
    <property type="term" value="F:sequence-specific DNA binding"/>
    <property type="evidence" value="ECO:0007669"/>
    <property type="project" value="InterPro"/>
</dbReference>
<keyword evidence="1" id="KW-0805">Transcription regulation</keyword>
<gene>
    <name evidence="5" type="ORF">SAMN06296416_10395</name>
</gene>
<feature type="domain" description="HTH araC/xylS-type" evidence="4">
    <location>
        <begin position="132"/>
        <end position="221"/>
    </location>
</feature>
<evidence type="ECO:0000256" key="2">
    <source>
        <dbReference type="ARBA" id="ARBA00023125"/>
    </source>
</evidence>
<dbReference type="InterPro" id="IPR009057">
    <property type="entry name" value="Homeodomain-like_sf"/>
</dbReference>
<reference evidence="5 6" key="1">
    <citation type="submission" date="2017-09" db="EMBL/GenBank/DDBJ databases">
        <authorList>
            <person name="Ehlers B."/>
            <person name="Leendertz F.H."/>
        </authorList>
    </citation>
    <scope>NUCLEOTIDE SEQUENCE [LARGE SCALE GENOMIC DNA]</scope>
    <source>
        <strain evidence="5 6">CGMCC 1.10978</strain>
    </source>
</reference>
<dbReference type="InterPro" id="IPR050204">
    <property type="entry name" value="AraC_XylS_family_regulators"/>
</dbReference>
<evidence type="ECO:0000259" key="4">
    <source>
        <dbReference type="PROSITE" id="PS01124"/>
    </source>
</evidence>
<evidence type="ECO:0000256" key="3">
    <source>
        <dbReference type="ARBA" id="ARBA00023163"/>
    </source>
</evidence>
<keyword evidence="3" id="KW-0804">Transcription</keyword>
<evidence type="ECO:0000313" key="5">
    <source>
        <dbReference type="EMBL" id="SOD54116.1"/>
    </source>
</evidence>
<evidence type="ECO:0000313" key="6">
    <source>
        <dbReference type="Proteomes" id="UP000219374"/>
    </source>
</evidence>
<dbReference type="EMBL" id="OCND01000003">
    <property type="protein sequence ID" value="SOD54116.1"/>
    <property type="molecule type" value="Genomic_DNA"/>
</dbReference>
<dbReference type="SMART" id="SM00342">
    <property type="entry name" value="HTH_ARAC"/>
    <property type="match status" value="1"/>
</dbReference>
<dbReference type="PROSITE" id="PS01124">
    <property type="entry name" value="HTH_ARAC_FAMILY_2"/>
    <property type="match status" value="1"/>
</dbReference>
<dbReference type="Gene3D" id="1.10.10.60">
    <property type="entry name" value="Homeodomain-like"/>
    <property type="match status" value="1"/>
</dbReference>
<sequence>MRTPPSYETRHGACDLLHTHRHDGAYAALVVDGSHIEVSPDGPIECVPGTLLLHPRWHTHGNRFGRHGARVVNIALATGLAGDGLHVLRVANVKEAQAMFVRAPHRLGELIAAGMPAERLALPAWQTTFLHELEHGDLDISVLARYAGVSLAHVSRSFRKSHGMPPQLLRRELRCRRALRLLDSGRGLADIAALSGFADQAHLSRTLRAATGATPSQLRRQVKSVQDAGR</sequence>